<keyword evidence="6 8" id="KW-0472">Membrane</keyword>
<dbReference type="GO" id="GO:0016020">
    <property type="term" value="C:membrane"/>
    <property type="evidence" value="ECO:0007669"/>
    <property type="project" value="UniProtKB-SubCell"/>
</dbReference>
<accession>A0A9D5CX17</accession>
<reference evidence="10" key="1">
    <citation type="submission" date="2021-03" db="EMBL/GenBank/DDBJ databases">
        <authorList>
            <person name="Li Z."/>
            <person name="Yang C."/>
        </authorList>
    </citation>
    <scope>NUCLEOTIDE SEQUENCE</scope>
    <source>
        <strain evidence="10">Dzin_1.0</strain>
        <tissue evidence="10">Leaf</tissue>
    </source>
</reference>
<name>A0A9D5CX17_9LILI</name>
<dbReference type="Pfam" id="PF07779">
    <property type="entry name" value="Cas1_AcylT"/>
    <property type="match status" value="1"/>
</dbReference>
<gene>
    <name evidence="10" type="ORF">J5N97_008827</name>
</gene>
<feature type="transmembrane region" description="Helical" evidence="8">
    <location>
        <begin position="6"/>
        <end position="27"/>
    </location>
</feature>
<dbReference type="AlphaFoldDB" id="A0A9D5CX17"/>
<keyword evidence="7" id="KW-0325">Glycoprotein</keyword>
<keyword evidence="4 8" id="KW-0812">Transmembrane</keyword>
<feature type="transmembrane region" description="Helical" evidence="8">
    <location>
        <begin position="195"/>
        <end position="217"/>
    </location>
</feature>
<feature type="transmembrane region" description="Helical" evidence="8">
    <location>
        <begin position="472"/>
        <end position="490"/>
    </location>
</feature>
<keyword evidence="3" id="KW-0808">Transferase</keyword>
<feature type="transmembrane region" description="Helical" evidence="8">
    <location>
        <begin position="510"/>
        <end position="533"/>
    </location>
</feature>
<evidence type="ECO:0000256" key="7">
    <source>
        <dbReference type="ARBA" id="ARBA00023180"/>
    </source>
</evidence>
<reference evidence="10" key="2">
    <citation type="journal article" date="2022" name="Hortic Res">
        <title>The genome of Dioscorea zingiberensis sheds light on the biosynthesis, origin and evolution of the medicinally important diosgenin saponins.</title>
        <authorList>
            <person name="Li Y."/>
            <person name="Tan C."/>
            <person name="Li Z."/>
            <person name="Guo J."/>
            <person name="Li S."/>
            <person name="Chen X."/>
            <person name="Wang C."/>
            <person name="Dai X."/>
            <person name="Yang H."/>
            <person name="Song W."/>
            <person name="Hou L."/>
            <person name="Xu J."/>
            <person name="Tong Z."/>
            <person name="Xu A."/>
            <person name="Yuan X."/>
            <person name="Wang W."/>
            <person name="Yang Q."/>
            <person name="Chen L."/>
            <person name="Sun Z."/>
            <person name="Wang K."/>
            <person name="Pan B."/>
            <person name="Chen J."/>
            <person name="Bao Y."/>
            <person name="Liu F."/>
            <person name="Qi X."/>
            <person name="Gang D.R."/>
            <person name="Wen J."/>
            <person name="Li J."/>
        </authorList>
    </citation>
    <scope>NUCLEOTIDE SEQUENCE</scope>
    <source>
        <strain evidence="10">Dzin_1.0</strain>
    </source>
</reference>
<evidence type="ECO:0000256" key="3">
    <source>
        <dbReference type="ARBA" id="ARBA00022679"/>
    </source>
</evidence>
<evidence type="ECO:0000256" key="1">
    <source>
        <dbReference type="ARBA" id="ARBA00004141"/>
    </source>
</evidence>
<dbReference type="GO" id="GO:0045492">
    <property type="term" value="P:xylan biosynthetic process"/>
    <property type="evidence" value="ECO:0007669"/>
    <property type="project" value="TreeGrafter"/>
</dbReference>
<evidence type="ECO:0000256" key="6">
    <source>
        <dbReference type="ARBA" id="ARBA00023136"/>
    </source>
</evidence>
<comment type="subcellular location">
    <subcellularLocation>
        <location evidence="1">Membrane</location>
        <topology evidence="1">Multi-pass membrane protein</topology>
    </subcellularLocation>
</comment>
<evidence type="ECO:0000256" key="5">
    <source>
        <dbReference type="ARBA" id="ARBA00022989"/>
    </source>
</evidence>
<protein>
    <recommendedName>
        <fullName evidence="9">Cas1p 10 TM acyl transferase domain-containing protein</fullName>
    </recommendedName>
</protein>
<keyword evidence="5 8" id="KW-1133">Transmembrane helix</keyword>
<feature type="transmembrane region" description="Helical" evidence="8">
    <location>
        <begin position="330"/>
        <end position="350"/>
    </location>
</feature>
<feature type="transmembrane region" description="Helical" evidence="8">
    <location>
        <begin position="256"/>
        <end position="274"/>
    </location>
</feature>
<evidence type="ECO:0000256" key="2">
    <source>
        <dbReference type="ARBA" id="ARBA00010666"/>
    </source>
</evidence>
<dbReference type="EMBL" id="JAGGNH010000002">
    <property type="protein sequence ID" value="KAJ0980572.1"/>
    <property type="molecule type" value="Genomic_DNA"/>
</dbReference>
<dbReference type="GO" id="GO:0016407">
    <property type="term" value="F:acetyltransferase activity"/>
    <property type="evidence" value="ECO:0007669"/>
    <property type="project" value="TreeGrafter"/>
</dbReference>
<dbReference type="GO" id="GO:0009834">
    <property type="term" value="P:plant-type secondary cell wall biogenesis"/>
    <property type="evidence" value="ECO:0007669"/>
    <property type="project" value="TreeGrafter"/>
</dbReference>
<evidence type="ECO:0000256" key="4">
    <source>
        <dbReference type="ARBA" id="ARBA00022692"/>
    </source>
</evidence>
<comment type="similarity">
    <text evidence="2">Belongs to the PC-esterase family. CASD1 subfamily.</text>
</comment>
<feature type="transmembrane region" description="Helical" evidence="8">
    <location>
        <begin position="370"/>
        <end position="388"/>
    </location>
</feature>
<feature type="transmembrane region" description="Helical" evidence="8">
    <location>
        <begin position="229"/>
        <end position="250"/>
    </location>
</feature>
<feature type="transmembrane region" description="Helical" evidence="8">
    <location>
        <begin position="431"/>
        <end position="451"/>
    </location>
</feature>
<evidence type="ECO:0000313" key="11">
    <source>
        <dbReference type="Proteomes" id="UP001085076"/>
    </source>
</evidence>
<dbReference type="GO" id="GO:0005794">
    <property type="term" value="C:Golgi apparatus"/>
    <property type="evidence" value="ECO:0007669"/>
    <property type="project" value="TreeGrafter"/>
</dbReference>
<evidence type="ECO:0000313" key="10">
    <source>
        <dbReference type="EMBL" id="KAJ0980572.1"/>
    </source>
</evidence>
<dbReference type="OrthoDB" id="1932925at2759"/>
<organism evidence="10 11">
    <name type="scientific">Dioscorea zingiberensis</name>
    <dbReference type="NCBI Taxonomy" id="325984"/>
    <lineage>
        <taxon>Eukaryota</taxon>
        <taxon>Viridiplantae</taxon>
        <taxon>Streptophyta</taxon>
        <taxon>Embryophyta</taxon>
        <taxon>Tracheophyta</taxon>
        <taxon>Spermatophyta</taxon>
        <taxon>Magnoliopsida</taxon>
        <taxon>Liliopsida</taxon>
        <taxon>Dioscoreales</taxon>
        <taxon>Dioscoreaceae</taxon>
        <taxon>Dioscorea</taxon>
    </lineage>
</organism>
<keyword evidence="11" id="KW-1185">Reference proteome</keyword>
<evidence type="ECO:0000256" key="8">
    <source>
        <dbReference type="SAM" id="Phobius"/>
    </source>
</evidence>
<dbReference type="Proteomes" id="UP001085076">
    <property type="component" value="Miscellaneous, Linkage group lg02"/>
</dbReference>
<sequence>MEIWGPITPGQVAFCIGFIPVLAAWLYSELSEYWRKHTSSRLDSVDDFGAIRNGEDSKALLLEGGNIGSSMREQKSPSSTVRCFLVDKTFYSNNRLTLRAMSEFGIILVYFFICDRTNLLGDSTRNYSRDLFFFLYFLLIIVAAMTSFTIHHDKSPFSGKSVLYLNRHQTEEWKGWMQVLFVMYHYFSAKEIYNAIRIFIAAYVWMTGFGNFSYYYVRKDFSLARFCQMMWRLNFFVAFCCIVLDNHYMLYYICPMHTFFTLMVYAVLGVFNKYNERGSIIAVKIALCFLIIIAIWEIPGVFDVVWSPFAFLLSYNDPSAKTKYSPMHEWQFRAGLDRYIWIIGMIYAYYHPTVERWIEKLEEAEAKLRISIKAFVVLICLAMGYAWYEYIYKLEKYTYNKYHPYTSWIPITIYICLRNITQSFRSYSLTLFAWLGKITLETYIAQFHIWLRTGGPDEQPRKLLSLIPNYPMINYMLTTAIYIAVAHRIFQLTNMLKIVFLPSRDKRRLIYNITVGAIVLGMLYAVSLACLNVPKMLK</sequence>
<evidence type="ECO:0000259" key="9">
    <source>
        <dbReference type="Pfam" id="PF07779"/>
    </source>
</evidence>
<feature type="transmembrane region" description="Helical" evidence="8">
    <location>
        <begin position="286"/>
        <end position="310"/>
    </location>
</feature>
<feature type="domain" description="Cas1p 10 TM acyl transferase" evidence="9">
    <location>
        <begin position="89"/>
        <end position="507"/>
    </location>
</feature>
<comment type="caution">
    <text evidence="10">The sequence shown here is derived from an EMBL/GenBank/DDBJ whole genome shotgun (WGS) entry which is preliminary data.</text>
</comment>
<dbReference type="GO" id="GO:0010411">
    <property type="term" value="P:xyloglucan metabolic process"/>
    <property type="evidence" value="ECO:0007669"/>
    <property type="project" value="TreeGrafter"/>
</dbReference>
<dbReference type="PANTHER" id="PTHR13533:SF48">
    <property type="entry name" value="PROTEIN REDUCED WALL ACETYLATION 2"/>
    <property type="match status" value="1"/>
</dbReference>
<dbReference type="PANTHER" id="PTHR13533">
    <property type="entry name" value="N-ACETYLNEURAMINATE 9-O-ACETYLTRANSFERASE"/>
    <property type="match status" value="1"/>
</dbReference>
<feature type="transmembrane region" description="Helical" evidence="8">
    <location>
        <begin position="133"/>
        <end position="152"/>
    </location>
</feature>
<dbReference type="InterPro" id="IPR012419">
    <property type="entry name" value="Cas1_AcylTrans_dom"/>
</dbReference>
<proteinExistence type="inferred from homology"/>